<keyword evidence="3" id="KW-1185">Reference proteome</keyword>
<protein>
    <submittedName>
        <fullName evidence="2">Uncharacterized protein</fullName>
    </submittedName>
</protein>
<reference evidence="2 3" key="1">
    <citation type="submission" date="2020-08" db="EMBL/GenBank/DDBJ databases">
        <title>Genomic Encyclopedia of Type Strains, Phase IV (KMG-IV): sequencing the most valuable type-strain genomes for metagenomic binning, comparative biology and taxonomic classification.</title>
        <authorList>
            <person name="Goeker M."/>
        </authorList>
    </citation>
    <scope>NUCLEOTIDE SEQUENCE [LARGE SCALE GENOMIC DNA]</scope>
    <source>
        <strain evidence="2 3">DSM 2163</strain>
    </source>
</reference>
<dbReference type="AlphaFoldDB" id="A0A840ZFB4"/>
<name>A0A840ZFB4_9HYPH</name>
<comment type="caution">
    <text evidence="2">The sequence shown here is derived from an EMBL/GenBank/DDBJ whole genome shotgun (WGS) entry which is preliminary data.</text>
</comment>
<dbReference type="Proteomes" id="UP000583454">
    <property type="component" value="Unassembled WGS sequence"/>
</dbReference>
<evidence type="ECO:0000313" key="3">
    <source>
        <dbReference type="Proteomes" id="UP000583454"/>
    </source>
</evidence>
<evidence type="ECO:0000256" key="1">
    <source>
        <dbReference type="SAM" id="MobiDB-lite"/>
    </source>
</evidence>
<feature type="compositionally biased region" description="Polar residues" evidence="1">
    <location>
        <begin position="1"/>
        <end position="10"/>
    </location>
</feature>
<dbReference type="EMBL" id="JACHOP010000002">
    <property type="protein sequence ID" value="MBB5755980.1"/>
    <property type="molecule type" value="Genomic_DNA"/>
</dbReference>
<organism evidence="2 3">
    <name type="scientific">Methylorubrum rhodinum</name>
    <dbReference type="NCBI Taxonomy" id="29428"/>
    <lineage>
        <taxon>Bacteria</taxon>
        <taxon>Pseudomonadati</taxon>
        <taxon>Pseudomonadota</taxon>
        <taxon>Alphaproteobacteria</taxon>
        <taxon>Hyphomicrobiales</taxon>
        <taxon>Methylobacteriaceae</taxon>
        <taxon>Methylorubrum</taxon>
    </lineage>
</organism>
<evidence type="ECO:0000313" key="2">
    <source>
        <dbReference type="EMBL" id="MBB5755980.1"/>
    </source>
</evidence>
<dbReference type="RefSeq" id="WP_183564877.1">
    <property type="nucleotide sequence ID" value="NZ_JACHOP010000002.1"/>
</dbReference>
<proteinExistence type="predicted"/>
<sequence>MAKTRSTAPQNPKAKRAPAATKVVRDAQTGAFVTVKGFEALKGSDLKLGTGIDLLKPIAEQAFTPRRGQRTDP</sequence>
<gene>
    <name evidence="2" type="ORF">HNR00_000676</name>
</gene>
<accession>A0A840ZFB4</accession>
<feature type="region of interest" description="Disordered" evidence="1">
    <location>
        <begin position="1"/>
        <end position="22"/>
    </location>
</feature>